<feature type="domain" description="Glycosyltransferase 2-like" evidence="2">
    <location>
        <begin position="52"/>
        <end position="226"/>
    </location>
</feature>
<feature type="transmembrane region" description="Helical" evidence="1">
    <location>
        <begin position="283"/>
        <end position="307"/>
    </location>
</feature>
<dbReference type="Gene3D" id="3.90.550.10">
    <property type="entry name" value="Spore Coat Polysaccharide Biosynthesis Protein SpsA, Chain A"/>
    <property type="match status" value="1"/>
</dbReference>
<reference evidence="3 4" key="1">
    <citation type="submission" date="2020-08" db="EMBL/GenBank/DDBJ databases">
        <title>Sequencing the genomes of 1000 actinobacteria strains.</title>
        <authorList>
            <person name="Klenk H.-P."/>
        </authorList>
    </citation>
    <scope>NUCLEOTIDE SEQUENCE [LARGE SCALE GENOMIC DNA]</scope>
    <source>
        <strain evidence="3 4">DSM 45258</strain>
    </source>
</reference>
<dbReference type="InterPro" id="IPR029044">
    <property type="entry name" value="Nucleotide-diphossugar_trans"/>
</dbReference>
<proteinExistence type="predicted"/>
<dbReference type="PANTHER" id="PTHR43646">
    <property type="entry name" value="GLYCOSYLTRANSFERASE"/>
    <property type="match status" value="1"/>
</dbReference>
<evidence type="ECO:0000313" key="3">
    <source>
        <dbReference type="EMBL" id="MBB3038887.1"/>
    </source>
</evidence>
<keyword evidence="1" id="KW-1133">Transmembrane helix</keyword>
<dbReference type="PANTHER" id="PTHR43646:SF3">
    <property type="entry name" value="SLR1566 PROTEIN"/>
    <property type="match status" value="1"/>
</dbReference>
<dbReference type="AlphaFoldDB" id="A0A839RRA0"/>
<dbReference type="Pfam" id="PF00535">
    <property type="entry name" value="Glycos_transf_2"/>
    <property type="match status" value="1"/>
</dbReference>
<dbReference type="SUPFAM" id="SSF53448">
    <property type="entry name" value="Nucleotide-diphospho-sugar transferases"/>
    <property type="match status" value="1"/>
</dbReference>
<dbReference type="EMBL" id="JACHWS010000003">
    <property type="protein sequence ID" value="MBB3038887.1"/>
    <property type="molecule type" value="Genomic_DNA"/>
</dbReference>
<evidence type="ECO:0000256" key="1">
    <source>
        <dbReference type="SAM" id="Phobius"/>
    </source>
</evidence>
<dbReference type="Proteomes" id="UP000567922">
    <property type="component" value="Unassembled WGS sequence"/>
</dbReference>
<gene>
    <name evidence="3" type="ORF">FHU29_003356</name>
</gene>
<protein>
    <recommendedName>
        <fullName evidence="2">Glycosyltransferase 2-like domain-containing protein</fullName>
    </recommendedName>
</protein>
<keyword evidence="4" id="KW-1185">Reference proteome</keyword>
<accession>A0A839RRA0</accession>
<comment type="caution">
    <text evidence="3">The sequence shown here is derived from an EMBL/GenBank/DDBJ whole genome shotgun (WGS) entry which is preliminary data.</text>
</comment>
<evidence type="ECO:0000259" key="2">
    <source>
        <dbReference type="Pfam" id="PF00535"/>
    </source>
</evidence>
<dbReference type="CDD" id="cd06423">
    <property type="entry name" value="CESA_like"/>
    <property type="match status" value="1"/>
</dbReference>
<keyword evidence="1" id="KW-0812">Transmembrane</keyword>
<organism evidence="3 4">
    <name type="scientific">Hoyosella altamirensis</name>
    <dbReference type="NCBI Taxonomy" id="616997"/>
    <lineage>
        <taxon>Bacteria</taxon>
        <taxon>Bacillati</taxon>
        <taxon>Actinomycetota</taxon>
        <taxon>Actinomycetes</taxon>
        <taxon>Mycobacteriales</taxon>
        <taxon>Hoyosellaceae</taxon>
        <taxon>Hoyosella</taxon>
    </lineage>
</organism>
<keyword evidence="1" id="KW-0472">Membrane</keyword>
<sequence>MAVAGAALSGAGAALALLNVRTTPELRDFAPARNVDTLRLLRPHEPAGTIAVCVPARNEERTLPLLIEDLRAQRDVPGMRVFIVDDGSTDETFDAAIAAASGDTRFSVRRSEREPPPGWLGKQAACSAMSTEALNAGAQILIFIDADVRVGPDAVSRAAAALRSTGAGLVSVWPSQNAVTWAERLIQPLLAWSWMSTMPIAVSNRSLRPSTAVACGQFLAFTRDAYLSAGGHSKVAASLTEDLDIARNLRRSRFRTVLVSGRAHARCRMYTSRRELAAGYGRWLGTAFGGTGGTIVVAALAVLAYLVPPVVALVGHGRARRFGFIGYLAAVTSRLASSHTEHGGRLGAARVAECCLHPFSALAFVALLAHSTRQSRRRSAHWKGRPVR</sequence>
<name>A0A839RRA0_9ACTN</name>
<dbReference type="RefSeq" id="WP_232322881.1">
    <property type="nucleotide sequence ID" value="NZ_BDDI01000004.1"/>
</dbReference>
<dbReference type="InterPro" id="IPR001173">
    <property type="entry name" value="Glyco_trans_2-like"/>
</dbReference>
<evidence type="ECO:0000313" key="4">
    <source>
        <dbReference type="Proteomes" id="UP000567922"/>
    </source>
</evidence>